<dbReference type="Pfam" id="PF19293">
    <property type="entry name" value="CdaA_N"/>
    <property type="match status" value="1"/>
</dbReference>
<dbReference type="EC" id="2.7.7.85" evidence="10"/>
<reference evidence="12 13" key="1">
    <citation type="submission" date="2019-01" db="EMBL/GenBank/DDBJ databases">
        <title>Blautia sp. nov. KGMB01111 isolated human feces.</title>
        <authorList>
            <person name="Park J.-E."/>
            <person name="Kim J.-S."/>
            <person name="Park S.-H."/>
        </authorList>
    </citation>
    <scope>NUCLEOTIDE SEQUENCE [LARGE SCALE GENOMIC DNA]</scope>
    <source>
        <strain evidence="12 13">KGMB01111</strain>
    </source>
</reference>
<keyword evidence="3 10" id="KW-0808">Transferase</keyword>
<protein>
    <recommendedName>
        <fullName evidence="10">Diadenylate cyclase</fullName>
        <shortName evidence="10">DAC</shortName>
        <ecNumber evidence="10">2.7.7.85</ecNumber>
    </recommendedName>
    <alternativeName>
        <fullName evidence="10">Cyclic-di-AMP synthase</fullName>
        <shortName evidence="10">c-di-AMP synthase</shortName>
    </alternativeName>
</protein>
<dbReference type="EMBL" id="SDKC01000001">
    <property type="protein sequence ID" value="RXS76756.1"/>
    <property type="molecule type" value="Genomic_DNA"/>
</dbReference>
<feature type="transmembrane region" description="Helical" evidence="10">
    <location>
        <begin position="21"/>
        <end position="41"/>
    </location>
</feature>
<evidence type="ECO:0000256" key="10">
    <source>
        <dbReference type="HAMAP-Rule" id="MF_01499"/>
    </source>
</evidence>
<evidence type="ECO:0000259" key="11">
    <source>
        <dbReference type="PROSITE" id="PS51794"/>
    </source>
</evidence>
<evidence type="ECO:0000256" key="9">
    <source>
        <dbReference type="ARBA" id="ARBA00023136"/>
    </source>
</evidence>
<dbReference type="OrthoDB" id="9807385at2"/>
<comment type="subunit">
    <text evidence="10">Probably a homodimer.</text>
</comment>
<dbReference type="HAMAP" id="MF_01499">
    <property type="entry name" value="DacA"/>
    <property type="match status" value="1"/>
</dbReference>
<keyword evidence="2 10" id="KW-1003">Cell membrane</keyword>
<dbReference type="Gene3D" id="3.40.1700.10">
    <property type="entry name" value="DNA integrity scanning protein, DisA, N-terminal domain"/>
    <property type="match status" value="1"/>
</dbReference>
<dbReference type="GO" id="GO:0005524">
    <property type="term" value="F:ATP binding"/>
    <property type="evidence" value="ECO:0007669"/>
    <property type="project" value="UniProtKB-UniRule"/>
</dbReference>
<keyword evidence="8 10" id="KW-1133">Transmembrane helix</keyword>
<proteinExistence type="inferred from homology"/>
<dbReference type="PROSITE" id="PS51794">
    <property type="entry name" value="DAC"/>
    <property type="match status" value="1"/>
</dbReference>
<dbReference type="InterPro" id="IPR034701">
    <property type="entry name" value="CdaA"/>
</dbReference>
<keyword evidence="5 10" id="KW-0548">Nucleotidyltransferase</keyword>
<keyword evidence="4 10" id="KW-0812">Transmembrane</keyword>
<dbReference type="PIRSF" id="PIRSF004793">
    <property type="entry name" value="UCP004793"/>
    <property type="match status" value="1"/>
</dbReference>
<feature type="transmembrane region" description="Helical" evidence="10">
    <location>
        <begin position="47"/>
        <end position="66"/>
    </location>
</feature>
<evidence type="ECO:0000256" key="6">
    <source>
        <dbReference type="ARBA" id="ARBA00022741"/>
    </source>
</evidence>
<evidence type="ECO:0000313" key="12">
    <source>
        <dbReference type="EMBL" id="RXS76756.1"/>
    </source>
</evidence>
<evidence type="ECO:0000256" key="7">
    <source>
        <dbReference type="ARBA" id="ARBA00022840"/>
    </source>
</evidence>
<dbReference type="InterPro" id="IPR003390">
    <property type="entry name" value="DNA_integrity_scan_DisA_N"/>
</dbReference>
<feature type="domain" description="DAC" evidence="11">
    <location>
        <begin position="91"/>
        <end position="257"/>
    </location>
</feature>
<dbReference type="FunFam" id="3.40.1700.10:FF:000002">
    <property type="entry name" value="Diadenylate cyclase"/>
    <property type="match status" value="1"/>
</dbReference>
<keyword evidence="13" id="KW-1185">Reference proteome</keyword>
<evidence type="ECO:0000256" key="2">
    <source>
        <dbReference type="ARBA" id="ARBA00022475"/>
    </source>
</evidence>
<comment type="caution">
    <text evidence="10">Lacks conserved residue(s) required for the propagation of feature annotation.</text>
</comment>
<organism evidence="12 13">
    <name type="scientific">Blautia faecicola</name>
    <dbReference type="NCBI Taxonomy" id="2509240"/>
    <lineage>
        <taxon>Bacteria</taxon>
        <taxon>Bacillati</taxon>
        <taxon>Bacillota</taxon>
        <taxon>Clostridia</taxon>
        <taxon>Lachnospirales</taxon>
        <taxon>Lachnospiraceae</taxon>
        <taxon>Blautia</taxon>
    </lineage>
</organism>
<evidence type="ECO:0000313" key="13">
    <source>
        <dbReference type="Proteomes" id="UP000290106"/>
    </source>
</evidence>
<sequence>MEFIKYHLRMTKFSLPSSIRVIDIVQILLIAIFVYYLMVWIKNTRAYTLLKGVMFVSIFLIIAAILRMDTILWICQQLSVVAITGVLIIFQPELRRALEQLGEKKMFSNLISFDNGKQVDERITDRTIGELIHAAYAMGEVKTGALIVVEQNIILQEYEKTGIAMDSLISSQLLINIFEHNTPLHDGAVIVRNNRIVSATCYLPLSDNLELNKSLGTRHRAGVGISEVSDALTIIVSEETGKVSYTYGGKIVIGVTPGALRERLNSMKTRKDHKETTGLARIWKGRAKHEEKTGE</sequence>
<dbReference type="InterPro" id="IPR036888">
    <property type="entry name" value="DNA_integrity_DisA_N_sf"/>
</dbReference>
<evidence type="ECO:0000256" key="5">
    <source>
        <dbReference type="ARBA" id="ARBA00022695"/>
    </source>
</evidence>
<dbReference type="NCBIfam" id="TIGR00159">
    <property type="entry name" value="diadenylate cyclase CdaA"/>
    <property type="match status" value="1"/>
</dbReference>
<dbReference type="PANTHER" id="PTHR34185">
    <property type="entry name" value="DIADENYLATE CYCLASE"/>
    <property type="match status" value="1"/>
</dbReference>
<dbReference type="InterPro" id="IPR014046">
    <property type="entry name" value="C-di-AMP_synthase"/>
</dbReference>
<gene>
    <name evidence="10" type="primary">dacA</name>
    <name evidence="12" type="ORF">ETP43_11965</name>
</gene>
<comment type="function">
    <text evidence="10">Catalyzes the condensation of 2 ATP molecules into cyclic di-AMP (c-di-AMP), a second messenger used to regulate differing processes in different bacteria.</text>
</comment>
<dbReference type="AlphaFoldDB" id="A0A4Q1RLM6"/>
<dbReference type="InterPro" id="IPR050338">
    <property type="entry name" value="DisA"/>
</dbReference>
<dbReference type="SUPFAM" id="SSF143597">
    <property type="entry name" value="YojJ-like"/>
    <property type="match status" value="1"/>
</dbReference>
<comment type="caution">
    <text evidence="12">The sequence shown here is derived from an EMBL/GenBank/DDBJ whole genome shotgun (WGS) entry which is preliminary data.</text>
</comment>
<feature type="transmembrane region" description="Helical" evidence="10">
    <location>
        <begin position="71"/>
        <end position="90"/>
    </location>
</feature>
<dbReference type="GO" id="GO:0004016">
    <property type="term" value="F:adenylate cyclase activity"/>
    <property type="evidence" value="ECO:0007669"/>
    <property type="project" value="UniProtKB-UniRule"/>
</dbReference>
<keyword evidence="9 10" id="KW-0472">Membrane</keyword>
<comment type="catalytic activity">
    <reaction evidence="1 10">
        <text>2 ATP = 3',3'-c-di-AMP + 2 diphosphate</text>
        <dbReference type="Rhea" id="RHEA:35655"/>
        <dbReference type="ChEBI" id="CHEBI:30616"/>
        <dbReference type="ChEBI" id="CHEBI:33019"/>
        <dbReference type="ChEBI" id="CHEBI:71500"/>
        <dbReference type="EC" id="2.7.7.85"/>
    </reaction>
</comment>
<dbReference type="GO" id="GO:0106408">
    <property type="term" value="F:diadenylate cyclase activity"/>
    <property type="evidence" value="ECO:0007669"/>
    <property type="project" value="UniProtKB-EC"/>
</dbReference>
<accession>A0A4Q1RLM6</accession>
<keyword evidence="7 10" id="KW-0067">ATP-binding</keyword>
<dbReference type="Pfam" id="PF02457">
    <property type="entry name" value="DAC"/>
    <property type="match status" value="1"/>
</dbReference>
<name>A0A4Q1RLM6_9FIRM</name>
<dbReference type="PANTHER" id="PTHR34185:SF1">
    <property type="entry name" value="DIADENYLATE CYCLASE"/>
    <property type="match status" value="1"/>
</dbReference>
<dbReference type="GO" id="GO:0006171">
    <property type="term" value="P:cAMP biosynthetic process"/>
    <property type="evidence" value="ECO:0007669"/>
    <property type="project" value="InterPro"/>
</dbReference>
<keyword evidence="6 10" id="KW-0547">Nucleotide-binding</keyword>
<comment type="similarity">
    <text evidence="10">Belongs to the adenylate cyclase family. DacA/CdaA subfamily.</text>
</comment>
<dbReference type="Proteomes" id="UP000290106">
    <property type="component" value="Unassembled WGS sequence"/>
</dbReference>
<evidence type="ECO:0000256" key="1">
    <source>
        <dbReference type="ARBA" id="ARBA00000877"/>
    </source>
</evidence>
<dbReference type="InterPro" id="IPR045585">
    <property type="entry name" value="CdaA_N"/>
</dbReference>
<evidence type="ECO:0000256" key="8">
    <source>
        <dbReference type="ARBA" id="ARBA00022989"/>
    </source>
</evidence>
<evidence type="ECO:0000256" key="3">
    <source>
        <dbReference type="ARBA" id="ARBA00022679"/>
    </source>
</evidence>
<evidence type="ECO:0000256" key="4">
    <source>
        <dbReference type="ARBA" id="ARBA00022692"/>
    </source>
</evidence>